<feature type="compositionally biased region" description="Basic residues" evidence="1">
    <location>
        <begin position="524"/>
        <end position="536"/>
    </location>
</feature>
<gene>
    <name evidence="2" type="ORF">Tco_0773387</name>
</gene>
<reference evidence="2" key="2">
    <citation type="submission" date="2022-01" db="EMBL/GenBank/DDBJ databases">
        <authorList>
            <person name="Yamashiro T."/>
            <person name="Shiraishi A."/>
            <person name="Satake H."/>
            <person name="Nakayama K."/>
        </authorList>
    </citation>
    <scope>NUCLEOTIDE SEQUENCE</scope>
</reference>
<reference evidence="2" key="1">
    <citation type="journal article" date="2022" name="Int. J. Mol. Sci.">
        <title>Draft Genome of Tanacetum Coccineum: Genomic Comparison of Closely Related Tanacetum-Family Plants.</title>
        <authorList>
            <person name="Yamashiro T."/>
            <person name="Shiraishi A."/>
            <person name="Nakayama K."/>
            <person name="Satake H."/>
        </authorList>
    </citation>
    <scope>NUCLEOTIDE SEQUENCE</scope>
</reference>
<evidence type="ECO:0000256" key="1">
    <source>
        <dbReference type="SAM" id="MobiDB-lite"/>
    </source>
</evidence>
<feature type="region of interest" description="Disordered" evidence="1">
    <location>
        <begin position="369"/>
        <end position="389"/>
    </location>
</feature>
<evidence type="ECO:0000313" key="2">
    <source>
        <dbReference type="EMBL" id="GJS90751.1"/>
    </source>
</evidence>
<dbReference type="EMBL" id="BQNB010011453">
    <property type="protein sequence ID" value="GJS90751.1"/>
    <property type="molecule type" value="Genomic_DNA"/>
</dbReference>
<dbReference type="Proteomes" id="UP001151760">
    <property type="component" value="Unassembled WGS sequence"/>
</dbReference>
<accession>A0ABQ4ZN72</accession>
<evidence type="ECO:0000313" key="3">
    <source>
        <dbReference type="Proteomes" id="UP001151760"/>
    </source>
</evidence>
<feature type="region of interest" description="Disordered" evidence="1">
    <location>
        <begin position="330"/>
        <end position="350"/>
    </location>
</feature>
<feature type="compositionally biased region" description="Polar residues" evidence="1">
    <location>
        <begin position="96"/>
        <end position="108"/>
    </location>
</feature>
<feature type="region of interest" description="Disordered" evidence="1">
    <location>
        <begin position="75"/>
        <end position="154"/>
    </location>
</feature>
<organism evidence="2 3">
    <name type="scientific">Tanacetum coccineum</name>
    <dbReference type="NCBI Taxonomy" id="301880"/>
    <lineage>
        <taxon>Eukaryota</taxon>
        <taxon>Viridiplantae</taxon>
        <taxon>Streptophyta</taxon>
        <taxon>Embryophyta</taxon>
        <taxon>Tracheophyta</taxon>
        <taxon>Spermatophyta</taxon>
        <taxon>Magnoliopsida</taxon>
        <taxon>eudicotyledons</taxon>
        <taxon>Gunneridae</taxon>
        <taxon>Pentapetalae</taxon>
        <taxon>asterids</taxon>
        <taxon>campanulids</taxon>
        <taxon>Asterales</taxon>
        <taxon>Asteraceae</taxon>
        <taxon>Asteroideae</taxon>
        <taxon>Anthemideae</taxon>
        <taxon>Anthemidinae</taxon>
        <taxon>Tanacetum</taxon>
    </lineage>
</organism>
<feature type="region of interest" description="Disordered" evidence="1">
    <location>
        <begin position="521"/>
        <end position="549"/>
    </location>
</feature>
<protein>
    <submittedName>
        <fullName evidence="2">Uncharacterized protein</fullName>
    </submittedName>
</protein>
<name>A0ABQ4ZN72_9ASTR</name>
<sequence>MDLRMDGSCTNNFSYIWVMATLKYSDKHNMVAFLKKPNESVGFTEIVDFLKGTSLKGYAGEHVPLLPAMLAGVAEDQGEGSANPADPNPTPIDPVPSTSQPSILSTTEPPQQPSPPRQIDRHETKIPQSQSPTFTNVANETTTTGVGVGSEGATNTTSCLDAGLDSDNIHESPLRSHEAPLHEGHTLGSAEDNLQLKELMVLVPKLVIQIDNLEKELHHTKNTYGKAVLTLVERVKSLEVALKRKTKKVVVSEDEETENQGRKIQDIDDDPLVSLVREYMEEKAAELIRVSHGRVIISSGSAGVNTGSTLVSTPSIVQKVNVIISSPVKGQREGKAPMSTEDVQATKRTKEQIRQEEVALVEAMRISEEQELSEQQEKRKAEVQEATQHYSKEDCDNIRAKLEANAELVNDVLGENVTSDDFAKRMMDMINQRKKYFAKQKAKARRNKPITHKQNKEHTWLLIWRIKERGSLLNSEIEKTRVKRASIELQKESSKKQKTIGIEEESAAEPVVAKEEEIEEQIKKRGKGKKQKTRKGIHADKTAQHEVEEDMESLVKGNDTDSSSGTDILISAILVAIKPPSIANWKIIKLELYRLVMQRYGTNRPEDEYERVFWGDIKTTFDPPLSTDPVWNLPYQQKMLS</sequence>
<comment type="caution">
    <text evidence="2">The sequence shown here is derived from an EMBL/GenBank/DDBJ whole genome shotgun (WGS) entry which is preliminary data.</text>
</comment>
<feature type="compositionally biased region" description="Low complexity" evidence="1">
    <location>
        <begin position="135"/>
        <end position="145"/>
    </location>
</feature>
<keyword evidence="3" id="KW-1185">Reference proteome</keyword>
<feature type="compositionally biased region" description="Basic and acidic residues" evidence="1">
    <location>
        <begin position="537"/>
        <end position="546"/>
    </location>
</feature>
<proteinExistence type="predicted"/>